<keyword evidence="1" id="KW-1133">Transmembrane helix</keyword>
<dbReference type="Proteomes" id="UP000276437">
    <property type="component" value="Chromosome"/>
</dbReference>
<gene>
    <name evidence="2" type="ORF">MAMMFC1_03835</name>
</gene>
<dbReference type="KEGG" id="mana:MAMMFC1_03835"/>
<dbReference type="RefSeq" id="WP_126309995.1">
    <property type="nucleotide sequence ID" value="NZ_AP018449.1"/>
</dbReference>
<accession>A0A348APX8</accession>
<dbReference type="OrthoDB" id="1726338at2"/>
<proteinExistence type="predicted"/>
<keyword evidence="1" id="KW-0472">Membrane</keyword>
<keyword evidence="1" id="KW-0812">Transmembrane</keyword>
<feature type="transmembrane region" description="Helical" evidence="1">
    <location>
        <begin position="49"/>
        <end position="68"/>
    </location>
</feature>
<reference evidence="2 3" key="1">
    <citation type="journal article" date="2018" name="Int. J. Syst. Evol. Microbiol.">
        <title>Methylomusa anaerophila gen. nov., sp. nov., an anaerobic methanol-utilizing bacterium isolated from a microbial fuel cell.</title>
        <authorList>
            <person name="Amano N."/>
            <person name="Yamamuro A."/>
            <person name="Miyahara M."/>
            <person name="Kouzuma A."/>
            <person name="Abe T."/>
            <person name="Watanabe K."/>
        </authorList>
    </citation>
    <scope>NUCLEOTIDE SEQUENCE [LARGE SCALE GENOMIC DNA]</scope>
    <source>
        <strain evidence="2 3">MMFC1</strain>
    </source>
</reference>
<name>A0A348APX8_9FIRM</name>
<evidence type="ECO:0000313" key="2">
    <source>
        <dbReference type="EMBL" id="BBB93126.1"/>
    </source>
</evidence>
<dbReference type="EMBL" id="AP018449">
    <property type="protein sequence ID" value="BBB93126.1"/>
    <property type="molecule type" value="Genomic_DNA"/>
</dbReference>
<keyword evidence="3" id="KW-1185">Reference proteome</keyword>
<sequence length="108" mass="11509">MYTWGALLAVCLLSVWSIWLRICRSRVNSGGLPSGIEPKPTPLSTAVQDLVATAGGIYISLVMIVSFLKLNIPNIIGLGEFSFDPLAVTAISLAIVQPLVARVIDNIS</sequence>
<protein>
    <submittedName>
        <fullName evidence="2">Uncharacterized protein</fullName>
    </submittedName>
</protein>
<organism evidence="2 3">
    <name type="scientific">Methylomusa anaerophila</name>
    <dbReference type="NCBI Taxonomy" id="1930071"/>
    <lineage>
        <taxon>Bacteria</taxon>
        <taxon>Bacillati</taxon>
        <taxon>Bacillota</taxon>
        <taxon>Negativicutes</taxon>
        <taxon>Selenomonadales</taxon>
        <taxon>Sporomusaceae</taxon>
        <taxon>Methylomusa</taxon>
    </lineage>
</organism>
<evidence type="ECO:0000313" key="3">
    <source>
        <dbReference type="Proteomes" id="UP000276437"/>
    </source>
</evidence>
<evidence type="ECO:0000256" key="1">
    <source>
        <dbReference type="SAM" id="Phobius"/>
    </source>
</evidence>
<dbReference type="AlphaFoldDB" id="A0A348APX8"/>